<dbReference type="GO" id="GO:0006094">
    <property type="term" value="P:gluconeogenesis"/>
    <property type="evidence" value="ECO:0007669"/>
    <property type="project" value="UniProtKB-UniRule"/>
</dbReference>
<evidence type="ECO:0000256" key="4">
    <source>
        <dbReference type="HAMAP-Rule" id="MF_01854"/>
    </source>
</evidence>
<keyword evidence="6" id="KW-1185">Reference proteome</keyword>
<comment type="catalytic activity">
    <reaction evidence="4">
        <text>beta-D-fructose 1,6-bisphosphate + H2O = beta-D-fructose 6-phosphate + phosphate</text>
        <dbReference type="Rhea" id="RHEA:11064"/>
        <dbReference type="ChEBI" id="CHEBI:15377"/>
        <dbReference type="ChEBI" id="CHEBI:32966"/>
        <dbReference type="ChEBI" id="CHEBI:43474"/>
        <dbReference type="ChEBI" id="CHEBI:57634"/>
        <dbReference type="EC" id="3.1.3.11"/>
    </reaction>
</comment>
<dbReference type="EC" id="3.1.3.11" evidence="4"/>
<proteinExistence type="inferred from homology"/>
<dbReference type="AlphaFoldDB" id="A0A4P8IGV7"/>
<organism evidence="5 6">
    <name type="scientific">Anaerostipes rhamnosivorans</name>
    <dbReference type="NCBI Taxonomy" id="1229621"/>
    <lineage>
        <taxon>Bacteria</taxon>
        <taxon>Bacillati</taxon>
        <taxon>Bacillota</taxon>
        <taxon>Clostridia</taxon>
        <taxon>Lachnospirales</taxon>
        <taxon>Lachnospiraceae</taxon>
        <taxon>Anaerostipes</taxon>
    </lineage>
</organism>
<sequence length="651" mass="74815">MNDLKYLKELSKQYPNISAASAEIINLQAILNLPKGTEHFVSDLHGEYEKFSHILRNGSGAIRGKIDDQFGNILSMKEKKNLASVIYYPEQKMDLMEEDLTEEELDSWYRTTLIRLILMAKLAASKYTRSKVRKAMPPVFAYIMEELITEHGMLDKDEYFDQIIETILKTGQVRELIAALGHLIQRLTIDHLHVIGDIYDRGPGAHRIMDCLMDYHSLDIQWGNHDILWMGAAAGHGACIANVVRISARYNNLDTLENGYGINLIPLARFALDCYKDDQCELFRVSGDVQEEDVRELDLNKKMHKAIAVIQFKLEGQLIKRRPDFGMDDRLLLDKIDYDKGTICIQGTEYPLKDALFPTIDPKNPYQLTKEEEYVMEHLVTSFKYCAHLQEHVRFLFSKGSMYLTYNDMVLYHGCVPLNADGSFRQVKVNGKKYAGKALYDVLEHHVRQGYFEQENSSKRKYGQDIMWYIWSNENSPVYGKDKMATFERYFVDDADLKKETKDYYYHLIEEEAVLYQILEEFDADGTKGHVVNGHMPVAVKDGESPIKCKGKLFIIDGGFSKAYQKKTGIAGYTLVSNSYGIKLVAHEPFKSRDVVIREETDIHSDTVLSKKVTRRKRVGDTDNGRRIKESIKDLGCLVTAYRKGEISERI</sequence>
<dbReference type="Gene3D" id="3.60.21.10">
    <property type="match status" value="1"/>
</dbReference>
<dbReference type="EMBL" id="CP040058">
    <property type="protein sequence ID" value="QCP36201.1"/>
    <property type="molecule type" value="Genomic_DNA"/>
</dbReference>
<evidence type="ECO:0000256" key="1">
    <source>
        <dbReference type="ARBA" id="ARBA00022801"/>
    </source>
</evidence>
<dbReference type="Pfam" id="PF06874">
    <property type="entry name" value="FBPase_2"/>
    <property type="match status" value="1"/>
</dbReference>
<comment type="pathway">
    <text evidence="4">Carbohydrate biosynthesis; gluconeogenesis.</text>
</comment>
<evidence type="ECO:0000256" key="3">
    <source>
        <dbReference type="ARBA" id="ARBA00023277"/>
    </source>
</evidence>
<accession>A0A4P8IGV7</accession>
<evidence type="ECO:0000313" key="6">
    <source>
        <dbReference type="Proteomes" id="UP000298653"/>
    </source>
</evidence>
<dbReference type="SUPFAM" id="SSF56300">
    <property type="entry name" value="Metallo-dependent phosphatases"/>
    <property type="match status" value="1"/>
</dbReference>
<keyword evidence="3 4" id="KW-0119">Carbohydrate metabolism</keyword>
<dbReference type="OrthoDB" id="9779903at2"/>
<dbReference type="InterPro" id="IPR029052">
    <property type="entry name" value="Metallo-depent_PP-like"/>
</dbReference>
<comment type="cofactor">
    <cofactor evidence="4">
        <name>Mn(2+)</name>
        <dbReference type="ChEBI" id="CHEBI:29035"/>
    </cofactor>
</comment>
<comment type="similarity">
    <text evidence="4">Belongs to the FBPase class 3 family.</text>
</comment>
<keyword evidence="1 4" id="KW-0378">Hydrolase</keyword>
<protein>
    <recommendedName>
        <fullName evidence="4">Fructose-1,6-bisphosphatase class 3</fullName>
        <shortName evidence="4">FBPase class 3</shortName>
        <ecNumber evidence="4">3.1.3.11</ecNumber>
    </recommendedName>
    <alternativeName>
        <fullName evidence="4">D-fructose-1,6-bisphosphate 1-phosphohydrolase class 3</fullName>
    </alternativeName>
</protein>
<evidence type="ECO:0000313" key="5">
    <source>
        <dbReference type="EMBL" id="QCP36201.1"/>
    </source>
</evidence>
<dbReference type="InterPro" id="IPR009164">
    <property type="entry name" value="FBPtase_class3"/>
</dbReference>
<dbReference type="KEGG" id="arf:AR1Y2_2747"/>
<reference evidence="5 6" key="1">
    <citation type="submission" date="2019-05" db="EMBL/GenBank/DDBJ databases">
        <title>Complete genome sequencing of Anaerostipes rhamnosivorans.</title>
        <authorList>
            <person name="Bui T.P.N."/>
            <person name="de Vos W.M."/>
        </authorList>
    </citation>
    <scope>NUCLEOTIDE SEQUENCE [LARGE SCALE GENOMIC DNA]</scope>
    <source>
        <strain evidence="5 6">1y2</strain>
    </source>
</reference>
<dbReference type="RefSeq" id="WP_137329464.1">
    <property type="nucleotide sequence ID" value="NZ_CP040058.1"/>
</dbReference>
<gene>
    <name evidence="4" type="primary">fbp</name>
    <name evidence="5" type="ORF">AR1Y2_2747</name>
</gene>
<dbReference type="UniPathway" id="UPA00138"/>
<evidence type="ECO:0000256" key="2">
    <source>
        <dbReference type="ARBA" id="ARBA00023211"/>
    </source>
</evidence>
<keyword evidence="2 4" id="KW-0464">Manganese</keyword>
<name>A0A4P8IGV7_9FIRM</name>
<dbReference type="Proteomes" id="UP000298653">
    <property type="component" value="Chromosome"/>
</dbReference>
<dbReference type="GO" id="GO:0042132">
    <property type="term" value="F:fructose 1,6-bisphosphate 1-phosphatase activity"/>
    <property type="evidence" value="ECO:0007669"/>
    <property type="project" value="UniProtKB-UniRule"/>
</dbReference>
<dbReference type="HAMAP" id="MF_01854">
    <property type="entry name" value="FBPase_class3"/>
    <property type="match status" value="1"/>
</dbReference>
<dbReference type="PIRSF" id="PIRSF000906">
    <property type="entry name" value="FBPtase_Bacill"/>
    <property type="match status" value="1"/>
</dbReference>